<evidence type="ECO:0000313" key="1">
    <source>
        <dbReference type="EMBL" id="MFO7192789.1"/>
    </source>
</evidence>
<name>A0ABD6FIV4_9PSEU</name>
<comment type="caution">
    <text evidence="1">The sequence shown here is derived from an EMBL/GenBank/DDBJ whole genome shotgun (WGS) entry which is preliminary data.</text>
</comment>
<organism evidence="1 2">
    <name type="scientific">Thermocrispum agreste</name>
    <dbReference type="NCBI Taxonomy" id="37925"/>
    <lineage>
        <taxon>Bacteria</taxon>
        <taxon>Bacillati</taxon>
        <taxon>Actinomycetota</taxon>
        <taxon>Actinomycetes</taxon>
        <taxon>Pseudonocardiales</taxon>
        <taxon>Pseudonocardiaceae</taxon>
        <taxon>Thermocrispum</taxon>
    </lineage>
</organism>
<feature type="non-terminal residue" evidence="1">
    <location>
        <position position="1"/>
    </location>
</feature>
<dbReference type="AlphaFoldDB" id="A0ABD6FIV4"/>
<accession>A0ABD6FIV4</accession>
<dbReference type="EMBL" id="QGUI02000130">
    <property type="protein sequence ID" value="MFO7192789.1"/>
    <property type="molecule type" value="Genomic_DNA"/>
</dbReference>
<evidence type="ECO:0008006" key="3">
    <source>
        <dbReference type="Google" id="ProtNLM"/>
    </source>
</evidence>
<protein>
    <recommendedName>
        <fullName evidence="3">Serine/threonine protein kinase</fullName>
    </recommendedName>
</protein>
<reference evidence="1 2" key="1">
    <citation type="journal article" date="2021" name="BMC Genomics">
        <title>Genome-resolved metagenome and metatranscriptome analyses of thermophilic composting reveal key bacterial players and their metabolic interactions.</title>
        <authorList>
            <person name="Braga L.P.P."/>
            <person name="Pereira R.V."/>
            <person name="Martins L.F."/>
            <person name="Moura L.M.S."/>
            <person name="Sanchez F.B."/>
            <person name="Patane J.S.L."/>
            <person name="da Silva A.M."/>
            <person name="Setubal J.C."/>
        </authorList>
    </citation>
    <scope>NUCLEOTIDE SEQUENCE [LARGE SCALE GENOMIC DNA]</scope>
    <source>
        <strain evidence="1">ZC4RG45</strain>
    </source>
</reference>
<gene>
    <name evidence="1" type="ORF">DIU77_011160</name>
</gene>
<evidence type="ECO:0000313" key="2">
    <source>
        <dbReference type="Proteomes" id="UP000249324"/>
    </source>
</evidence>
<sequence>PPAPATEATASASLQTVSTCWSGGKRLKHFAVKAGSRTVGYVNVYRYSGKSKCAQFIHAGAAKGKARYTTIRVVAGSLSLYNGGTTTQKSVGIKALGYTCITARGTINWSGKTRSRSVRACSS</sequence>
<dbReference type="Proteomes" id="UP000249324">
    <property type="component" value="Unassembled WGS sequence"/>
</dbReference>
<proteinExistence type="predicted"/>